<proteinExistence type="predicted"/>
<reference evidence="2" key="2">
    <citation type="submission" date="2021-01" db="EMBL/GenBank/DDBJ databases">
        <authorList>
            <person name="Hahn C.R."/>
            <person name="Youssef N.H."/>
            <person name="Elshahed M."/>
        </authorList>
    </citation>
    <scope>NUCLEOTIDE SEQUENCE</scope>
    <source>
        <strain evidence="2">Zod_Metabat.24</strain>
    </source>
</reference>
<gene>
    <name evidence="2" type="ORF">JW984_10360</name>
</gene>
<dbReference type="PANTHER" id="PTHR38755">
    <property type="entry name" value="5,10-METHYLENETETRAHYDROFOLATE REDUCTASE"/>
    <property type="match status" value="1"/>
</dbReference>
<dbReference type="EMBL" id="JAFGIX010000053">
    <property type="protein sequence ID" value="MBN1573586.1"/>
    <property type="molecule type" value="Genomic_DNA"/>
</dbReference>
<name>A0A9D8PMY7_9DELT</name>
<accession>A0A9D8PMY7</accession>
<dbReference type="Pfam" id="PF12225">
    <property type="entry name" value="DUF5981"/>
    <property type="match status" value="1"/>
</dbReference>
<evidence type="ECO:0000259" key="1">
    <source>
        <dbReference type="Pfam" id="PF12225"/>
    </source>
</evidence>
<feature type="domain" description="Methylene-tetrahydrofolate reductase C-terminal-like" evidence="1">
    <location>
        <begin position="115"/>
        <end position="202"/>
    </location>
</feature>
<dbReference type="PANTHER" id="PTHR38755:SF1">
    <property type="entry name" value="METHYLENE-TETRAHYDROFOLATE REDUCTASE C-TERMINAL DOMAIN-CONTAINING PROTEIN"/>
    <property type="match status" value="1"/>
</dbReference>
<dbReference type="AlphaFoldDB" id="A0A9D8PMY7"/>
<dbReference type="Proteomes" id="UP000809273">
    <property type="component" value="Unassembled WGS sequence"/>
</dbReference>
<organism evidence="2 3">
    <name type="scientific">Candidatus Zymogenus saltonus</name>
    <dbReference type="NCBI Taxonomy" id="2844893"/>
    <lineage>
        <taxon>Bacteria</taxon>
        <taxon>Deltaproteobacteria</taxon>
        <taxon>Candidatus Zymogenia</taxon>
        <taxon>Candidatus Zymogeniales</taxon>
        <taxon>Candidatus Zymogenaceae</taxon>
        <taxon>Candidatus Zymogenus</taxon>
    </lineage>
</organism>
<dbReference type="InterPro" id="IPR022026">
    <property type="entry name" value="DUF5981"/>
</dbReference>
<reference evidence="2" key="1">
    <citation type="journal article" date="2021" name="Environ. Microbiol.">
        <title>Genomic characterization of three novel Desulfobacterota classes expand the metabolic and phylogenetic diversity of the phylum.</title>
        <authorList>
            <person name="Murphy C.L."/>
            <person name="Biggerstaff J."/>
            <person name="Eichhorn A."/>
            <person name="Ewing E."/>
            <person name="Shahan R."/>
            <person name="Soriano D."/>
            <person name="Stewart S."/>
            <person name="VanMol K."/>
            <person name="Walker R."/>
            <person name="Walters P."/>
            <person name="Elshahed M.S."/>
            <person name="Youssef N.H."/>
        </authorList>
    </citation>
    <scope>NUCLEOTIDE SEQUENCE</scope>
    <source>
        <strain evidence="2">Zod_Metabat.24</strain>
    </source>
</reference>
<evidence type="ECO:0000313" key="2">
    <source>
        <dbReference type="EMBL" id="MBN1573586.1"/>
    </source>
</evidence>
<evidence type="ECO:0000313" key="3">
    <source>
        <dbReference type="Proteomes" id="UP000809273"/>
    </source>
</evidence>
<protein>
    <submittedName>
        <fullName evidence="2">Methylenetetrahydrofolate reductase C-terminal domain-containing protein</fullName>
    </submittedName>
</protein>
<sequence>MLVTRIKPAEEFDGLLPKSIFVVYCLGCREVFFPLKEAREKVEGLRGSGIEVTGEEIADYLCRGKFAERRLKLYSGEISKADGVLVFSCGVGVQVVAEKITDVKDIPVFTACDTVRLAGFAGLTPSELDCVMCGQCVIGLTSGICPVANCPKGLVNGPCGGAMDGRCEISPEKDCVWIVIYDRLKRQGRLKLLEKIKPFRDHTASERGVKF</sequence>
<comment type="caution">
    <text evidence="2">The sequence shown here is derived from an EMBL/GenBank/DDBJ whole genome shotgun (WGS) entry which is preliminary data.</text>
</comment>